<feature type="compositionally biased region" description="Acidic residues" evidence="6">
    <location>
        <begin position="259"/>
        <end position="269"/>
    </location>
</feature>
<dbReference type="EMBL" id="JAWDGP010001093">
    <property type="protein sequence ID" value="KAK3794745.1"/>
    <property type="molecule type" value="Genomic_DNA"/>
</dbReference>
<organism evidence="8 9">
    <name type="scientific">Elysia crispata</name>
    <name type="common">lettuce slug</name>
    <dbReference type="NCBI Taxonomy" id="231223"/>
    <lineage>
        <taxon>Eukaryota</taxon>
        <taxon>Metazoa</taxon>
        <taxon>Spiralia</taxon>
        <taxon>Lophotrochozoa</taxon>
        <taxon>Mollusca</taxon>
        <taxon>Gastropoda</taxon>
        <taxon>Heterobranchia</taxon>
        <taxon>Euthyneura</taxon>
        <taxon>Panpulmonata</taxon>
        <taxon>Sacoglossa</taxon>
        <taxon>Placobranchoidea</taxon>
        <taxon>Plakobranchidae</taxon>
        <taxon>Elysia</taxon>
    </lineage>
</organism>
<keyword evidence="1" id="KW-0723">Serine/threonine-protein kinase</keyword>
<dbReference type="Gene3D" id="3.20.200.10">
    <property type="entry name" value="MHCK/EF2 kinase"/>
    <property type="match status" value="1"/>
</dbReference>
<comment type="caution">
    <text evidence="8">The sequence shown here is derived from an EMBL/GenBank/DDBJ whole genome shotgun (WGS) entry which is preliminary data.</text>
</comment>
<dbReference type="PANTHER" id="PTHR45992:SF11">
    <property type="entry name" value="ALPHA-TYPE PROTEIN KINASE DOMAIN-CONTAINING PROTEIN"/>
    <property type="match status" value="1"/>
</dbReference>
<sequence>MSLRIPHFQNETNASCPDLLGQGYRASFHTHSAAKGLRKKIYHGHLQGSGPRKGEHAVVKVFRDGPGTEAMCDAEIDKHRLALKLARRFNKMVTDPRAKISFTLPLKSTVESLAFGQFLTRHRHGRHLDKREWVLIEENLIRQSEYQVFIGKAGETLDKSPTALDAFLHFTYHESGRKFVLCGFQGIQTEKGYILTTPCIHSEDSSFGPITDGGPKTLRKVFDQHVCNNLCYCYDRPHPLSEADQKPKQENGRRKITINDDDDEDEADEGLFIAPSSDPKSVDDLRQRSGSTSSHDGDDDDHNDDDVFRTNSATELRVMLERADLSNGGHGNAGFGFHHKVFSLGKGEETSDDLAYCCTDLSKSVIEEIEEEQRRAEEKRAEHDSSGKLSDHDFFRRIHLGDQIKSEGEMSRQTKAFDSDGLLHRCNVQAVGGIEKRPSI</sequence>
<dbReference type="SMART" id="SM00811">
    <property type="entry name" value="Alpha_kinase"/>
    <property type="match status" value="1"/>
</dbReference>
<dbReference type="InterPro" id="IPR051852">
    <property type="entry name" value="Alpha-type_PK"/>
</dbReference>
<evidence type="ECO:0000256" key="3">
    <source>
        <dbReference type="ARBA" id="ARBA00022741"/>
    </source>
</evidence>
<evidence type="ECO:0000313" key="8">
    <source>
        <dbReference type="EMBL" id="KAK3794745.1"/>
    </source>
</evidence>
<feature type="region of interest" description="Disordered" evidence="6">
    <location>
        <begin position="240"/>
        <end position="307"/>
    </location>
</feature>
<evidence type="ECO:0000256" key="2">
    <source>
        <dbReference type="ARBA" id="ARBA00022679"/>
    </source>
</evidence>
<keyword evidence="9" id="KW-1185">Reference proteome</keyword>
<gene>
    <name evidence="8" type="ORF">RRG08_047021</name>
</gene>
<keyword evidence="4" id="KW-0418">Kinase</keyword>
<dbReference type="GO" id="GO:0004674">
    <property type="term" value="F:protein serine/threonine kinase activity"/>
    <property type="evidence" value="ECO:0007669"/>
    <property type="project" value="UniProtKB-KW"/>
</dbReference>
<evidence type="ECO:0000313" key="9">
    <source>
        <dbReference type="Proteomes" id="UP001283361"/>
    </source>
</evidence>
<proteinExistence type="predicted"/>
<protein>
    <recommendedName>
        <fullName evidence="7">Alpha-type protein kinase domain-containing protein</fullName>
    </recommendedName>
</protein>
<evidence type="ECO:0000259" key="7">
    <source>
        <dbReference type="PROSITE" id="PS51158"/>
    </source>
</evidence>
<dbReference type="GO" id="GO:0005524">
    <property type="term" value="F:ATP binding"/>
    <property type="evidence" value="ECO:0007669"/>
    <property type="project" value="UniProtKB-KW"/>
</dbReference>
<dbReference type="CDD" id="cd04515">
    <property type="entry name" value="Alpha_kinase"/>
    <property type="match status" value="1"/>
</dbReference>
<dbReference type="InterPro" id="IPR004166">
    <property type="entry name" value="a-kinase_dom"/>
</dbReference>
<keyword evidence="3" id="KW-0547">Nucleotide-binding</keyword>
<accession>A0AAE1E5X9</accession>
<feature type="compositionally biased region" description="Basic and acidic residues" evidence="6">
    <location>
        <begin position="240"/>
        <end position="253"/>
    </location>
</feature>
<evidence type="ECO:0000256" key="4">
    <source>
        <dbReference type="ARBA" id="ARBA00022777"/>
    </source>
</evidence>
<dbReference type="SUPFAM" id="SSF56112">
    <property type="entry name" value="Protein kinase-like (PK-like)"/>
    <property type="match status" value="1"/>
</dbReference>
<evidence type="ECO:0000256" key="5">
    <source>
        <dbReference type="ARBA" id="ARBA00022840"/>
    </source>
</evidence>
<feature type="domain" description="Alpha-type protein kinase" evidence="7">
    <location>
        <begin position="1"/>
        <end position="240"/>
    </location>
</feature>
<dbReference type="PANTHER" id="PTHR45992">
    <property type="entry name" value="EUKARYOTIC ELONGATION FACTOR 2 KINASE-RELATED"/>
    <property type="match status" value="1"/>
</dbReference>
<keyword evidence="5" id="KW-0067">ATP-binding</keyword>
<dbReference type="Proteomes" id="UP001283361">
    <property type="component" value="Unassembled WGS sequence"/>
</dbReference>
<dbReference type="InterPro" id="IPR011009">
    <property type="entry name" value="Kinase-like_dom_sf"/>
</dbReference>
<dbReference type="AlphaFoldDB" id="A0AAE1E5X9"/>
<evidence type="ECO:0000256" key="6">
    <source>
        <dbReference type="SAM" id="MobiDB-lite"/>
    </source>
</evidence>
<reference evidence="8" key="1">
    <citation type="journal article" date="2023" name="G3 (Bethesda)">
        <title>A reference genome for the long-term kleptoplast-retaining sea slug Elysia crispata morphotype clarki.</title>
        <authorList>
            <person name="Eastman K.E."/>
            <person name="Pendleton A.L."/>
            <person name="Shaikh M.A."/>
            <person name="Suttiyut T."/>
            <person name="Ogas R."/>
            <person name="Tomko P."/>
            <person name="Gavelis G."/>
            <person name="Widhalm J.R."/>
            <person name="Wisecaver J.H."/>
        </authorList>
    </citation>
    <scope>NUCLEOTIDE SEQUENCE</scope>
    <source>
        <strain evidence="8">ECLA1</strain>
    </source>
</reference>
<dbReference type="Pfam" id="PF02816">
    <property type="entry name" value="Alpha_kinase"/>
    <property type="match status" value="1"/>
</dbReference>
<evidence type="ECO:0000256" key="1">
    <source>
        <dbReference type="ARBA" id="ARBA00022527"/>
    </source>
</evidence>
<keyword evidence="2" id="KW-0808">Transferase</keyword>
<dbReference type="PROSITE" id="PS51158">
    <property type="entry name" value="ALPHA_KINASE"/>
    <property type="match status" value="1"/>
</dbReference>
<name>A0AAE1E5X9_9GAST</name>